<comment type="caution">
    <text evidence="1">The sequence shown here is derived from an EMBL/GenBank/DDBJ whole genome shotgun (WGS) entry which is preliminary data.</text>
</comment>
<accession>A0AAE0WS67</accession>
<dbReference type="AlphaFoldDB" id="A0AAE0WS67"/>
<proteinExistence type="predicted"/>
<dbReference type="EMBL" id="JAUTXT010000008">
    <property type="protein sequence ID" value="KAK3676844.1"/>
    <property type="molecule type" value="Genomic_DNA"/>
</dbReference>
<gene>
    <name evidence="1" type="ORF">LTR78_003048</name>
</gene>
<evidence type="ECO:0000313" key="1">
    <source>
        <dbReference type="EMBL" id="KAK3676844.1"/>
    </source>
</evidence>
<dbReference type="Proteomes" id="UP001274830">
    <property type="component" value="Unassembled WGS sequence"/>
</dbReference>
<protein>
    <submittedName>
        <fullName evidence="1">Uncharacterized protein</fullName>
    </submittedName>
</protein>
<keyword evidence="2" id="KW-1185">Reference proteome</keyword>
<organism evidence="1 2">
    <name type="scientific">Recurvomyces mirabilis</name>
    <dbReference type="NCBI Taxonomy" id="574656"/>
    <lineage>
        <taxon>Eukaryota</taxon>
        <taxon>Fungi</taxon>
        <taxon>Dikarya</taxon>
        <taxon>Ascomycota</taxon>
        <taxon>Pezizomycotina</taxon>
        <taxon>Dothideomycetes</taxon>
        <taxon>Dothideomycetidae</taxon>
        <taxon>Mycosphaerellales</taxon>
        <taxon>Teratosphaeriaceae</taxon>
        <taxon>Recurvomyces</taxon>
    </lineage>
</organism>
<evidence type="ECO:0000313" key="2">
    <source>
        <dbReference type="Proteomes" id="UP001274830"/>
    </source>
</evidence>
<sequence>MNVLPLFIGGSLAVTNLDLDQQRDALERQSMSSLVWPLALSWNLYEAALAYKLQADDLVRKGDPETLLCAYSMYSHLVHLLDHAGASGIFMPSSSDALSQCFDADIHGSRLVSAFRVLYISEAVSELDALMEGMHRLPPAMIFRVLHFSGALTLLRDCIMTGMQVERTSMDVFLGVLEGLPHLDSSMEHDRALVVGAIAQNEQAGKISIDPSSLSIFALPMEPFDHHRELDLPTRPSDFVGCQYLAHLRSLIPGERERIVKSQQKHGLLVTNLE</sequence>
<name>A0AAE0WS67_9PEZI</name>
<reference evidence="1" key="1">
    <citation type="submission" date="2023-07" db="EMBL/GenBank/DDBJ databases">
        <title>Black Yeasts Isolated from many extreme environments.</title>
        <authorList>
            <person name="Coleine C."/>
            <person name="Stajich J.E."/>
            <person name="Selbmann L."/>
        </authorList>
    </citation>
    <scope>NUCLEOTIDE SEQUENCE</scope>
    <source>
        <strain evidence="1">CCFEE 5485</strain>
    </source>
</reference>